<dbReference type="PANTHER" id="PTHR30352">
    <property type="entry name" value="PYRUVATE FORMATE-LYASE-ACTIVATING ENZYME"/>
    <property type="match status" value="1"/>
</dbReference>
<dbReference type="AlphaFoldDB" id="X0WCR4"/>
<feature type="domain" description="Radical SAM core" evidence="7">
    <location>
        <begin position="1"/>
        <end position="197"/>
    </location>
</feature>
<evidence type="ECO:0000256" key="2">
    <source>
        <dbReference type="ARBA" id="ARBA00022485"/>
    </source>
</evidence>
<dbReference type="EMBL" id="BARS01031688">
    <property type="protein sequence ID" value="GAG20972.1"/>
    <property type="molecule type" value="Genomic_DNA"/>
</dbReference>
<gene>
    <name evidence="8" type="ORF">S01H1_49280</name>
</gene>
<protein>
    <recommendedName>
        <fullName evidence="7">Radical SAM core domain-containing protein</fullName>
    </recommendedName>
</protein>
<name>X0WCR4_9ZZZZ</name>
<dbReference type="InterPro" id="IPR027596">
    <property type="entry name" value="AmmeMemoSam_rS"/>
</dbReference>
<feature type="non-terminal residue" evidence="8">
    <location>
        <position position="1"/>
    </location>
</feature>
<dbReference type="InterPro" id="IPR007197">
    <property type="entry name" value="rSAM"/>
</dbReference>
<comment type="caution">
    <text evidence="8">The sequence shown here is derived from an EMBL/GenBank/DDBJ whole genome shotgun (WGS) entry which is preliminary data.</text>
</comment>
<evidence type="ECO:0000256" key="1">
    <source>
        <dbReference type="ARBA" id="ARBA00001966"/>
    </source>
</evidence>
<keyword evidence="5" id="KW-0408">Iron</keyword>
<dbReference type="InterPro" id="IPR013785">
    <property type="entry name" value="Aldolase_TIM"/>
</dbReference>
<keyword evidence="3" id="KW-0949">S-adenosyl-L-methionine</keyword>
<dbReference type="Gene3D" id="3.20.20.70">
    <property type="entry name" value="Aldolase class I"/>
    <property type="match status" value="1"/>
</dbReference>
<dbReference type="Pfam" id="PF04055">
    <property type="entry name" value="Radical_SAM"/>
    <property type="match status" value="1"/>
</dbReference>
<comment type="cofactor">
    <cofactor evidence="1">
        <name>[4Fe-4S] cluster</name>
        <dbReference type="ChEBI" id="CHEBI:49883"/>
    </cofactor>
</comment>
<dbReference type="NCBIfam" id="TIGR04337">
    <property type="entry name" value="AmmeMemoSam_rS"/>
    <property type="match status" value="1"/>
</dbReference>
<evidence type="ECO:0000256" key="3">
    <source>
        <dbReference type="ARBA" id="ARBA00022691"/>
    </source>
</evidence>
<proteinExistence type="predicted"/>
<dbReference type="PROSITE" id="PS51918">
    <property type="entry name" value="RADICAL_SAM"/>
    <property type="match status" value="1"/>
</dbReference>
<dbReference type="PANTHER" id="PTHR30352:SF5">
    <property type="entry name" value="PYRUVATE FORMATE-LYASE 1-ACTIVATING ENZYME"/>
    <property type="match status" value="1"/>
</dbReference>
<dbReference type="CDD" id="cd01335">
    <property type="entry name" value="Radical_SAM"/>
    <property type="match status" value="1"/>
</dbReference>
<sequence>CQNWEISQTTPDKTRNYNLPPEEVVLMAAGYDCKSIAYTYSEATTFYEYMVDISARAKKLGIKNIWVSNAYISQAALNRLCDVIDAASVNLKSFSDKIYWDLNGGHLEPVLETFKTLHRRGIWMEIINLVIPTYTDDMEMIKKMCGWLLDNLGPEYPLHFSRFHPQYKLVHLPPTPVEVLKQAREVALKEGLYYVYIGNVPGGADKTVCPNCKRTVIKRRGYTLVANHVVKGKCRFCGTVISGRWE</sequence>
<keyword evidence="2" id="KW-0004">4Fe-4S</keyword>
<dbReference type="InterPro" id="IPR058240">
    <property type="entry name" value="rSAM_sf"/>
</dbReference>
<organism evidence="8">
    <name type="scientific">marine sediment metagenome</name>
    <dbReference type="NCBI Taxonomy" id="412755"/>
    <lineage>
        <taxon>unclassified sequences</taxon>
        <taxon>metagenomes</taxon>
        <taxon>ecological metagenomes</taxon>
    </lineage>
</organism>
<evidence type="ECO:0000256" key="5">
    <source>
        <dbReference type="ARBA" id="ARBA00023004"/>
    </source>
</evidence>
<keyword evidence="4" id="KW-0479">Metal-binding</keyword>
<evidence type="ECO:0000313" key="8">
    <source>
        <dbReference type="EMBL" id="GAG20972.1"/>
    </source>
</evidence>
<dbReference type="GO" id="GO:0051539">
    <property type="term" value="F:4 iron, 4 sulfur cluster binding"/>
    <property type="evidence" value="ECO:0007669"/>
    <property type="project" value="UniProtKB-KW"/>
</dbReference>
<evidence type="ECO:0000259" key="7">
    <source>
        <dbReference type="PROSITE" id="PS51918"/>
    </source>
</evidence>
<dbReference type="InterPro" id="IPR034457">
    <property type="entry name" value="Organic_radical-activating"/>
</dbReference>
<evidence type="ECO:0000256" key="4">
    <source>
        <dbReference type="ARBA" id="ARBA00022723"/>
    </source>
</evidence>
<dbReference type="GO" id="GO:0003824">
    <property type="term" value="F:catalytic activity"/>
    <property type="evidence" value="ECO:0007669"/>
    <property type="project" value="InterPro"/>
</dbReference>
<accession>X0WCR4</accession>
<reference evidence="8" key="1">
    <citation type="journal article" date="2014" name="Front. Microbiol.">
        <title>High frequency of phylogenetically diverse reductive dehalogenase-homologous genes in deep subseafloor sedimentary metagenomes.</title>
        <authorList>
            <person name="Kawai M."/>
            <person name="Futagami T."/>
            <person name="Toyoda A."/>
            <person name="Takaki Y."/>
            <person name="Nishi S."/>
            <person name="Hori S."/>
            <person name="Arai W."/>
            <person name="Tsubouchi T."/>
            <person name="Morono Y."/>
            <person name="Uchiyama I."/>
            <person name="Ito T."/>
            <person name="Fujiyama A."/>
            <person name="Inagaki F."/>
            <person name="Takami H."/>
        </authorList>
    </citation>
    <scope>NUCLEOTIDE SEQUENCE</scope>
    <source>
        <strain evidence="8">Expedition CK06-06</strain>
    </source>
</reference>
<dbReference type="SUPFAM" id="SSF102114">
    <property type="entry name" value="Radical SAM enzymes"/>
    <property type="match status" value="1"/>
</dbReference>
<keyword evidence="6" id="KW-0411">Iron-sulfur</keyword>
<dbReference type="GO" id="GO:0046872">
    <property type="term" value="F:metal ion binding"/>
    <property type="evidence" value="ECO:0007669"/>
    <property type="project" value="UniProtKB-KW"/>
</dbReference>
<evidence type="ECO:0000256" key="6">
    <source>
        <dbReference type="ARBA" id="ARBA00023014"/>
    </source>
</evidence>